<evidence type="ECO:0000313" key="4">
    <source>
        <dbReference type="Proteomes" id="UP000095280"/>
    </source>
</evidence>
<dbReference type="GO" id="GO:0006508">
    <property type="term" value="P:proteolysis"/>
    <property type="evidence" value="ECO:0007669"/>
    <property type="project" value="InterPro"/>
</dbReference>
<dbReference type="GO" id="GO:0004190">
    <property type="term" value="F:aspartic-type endopeptidase activity"/>
    <property type="evidence" value="ECO:0007669"/>
    <property type="project" value="InterPro"/>
</dbReference>
<protein>
    <submittedName>
        <fullName evidence="5">Peptidase A2 domain-containing protein</fullName>
    </submittedName>
</protein>
<evidence type="ECO:0000256" key="2">
    <source>
        <dbReference type="SAM" id="MobiDB-lite"/>
    </source>
</evidence>
<organism evidence="4 5">
    <name type="scientific">Macrostomum lignano</name>
    <dbReference type="NCBI Taxonomy" id="282301"/>
    <lineage>
        <taxon>Eukaryota</taxon>
        <taxon>Metazoa</taxon>
        <taxon>Spiralia</taxon>
        <taxon>Lophotrochozoa</taxon>
        <taxon>Platyhelminthes</taxon>
        <taxon>Rhabditophora</taxon>
        <taxon>Macrostomorpha</taxon>
        <taxon>Macrostomida</taxon>
        <taxon>Macrostomidae</taxon>
        <taxon>Macrostomum</taxon>
    </lineage>
</organism>
<dbReference type="InterPro" id="IPR001995">
    <property type="entry name" value="Peptidase_A2_cat"/>
</dbReference>
<dbReference type="Proteomes" id="UP000095280">
    <property type="component" value="Unplaced"/>
</dbReference>
<feature type="compositionally biased region" description="Basic and acidic residues" evidence="2">
    <location>
        <begin position="1076"/>
        <end position="1085"/>
    </location>
</feature>
<feature type="compositionally biased region" description="Polar residues" evidence="2">
    <location>
        <begin position="344"/>
        <end position="354"/>
    </location>
</feature>
<feature type="region of interest" description="Disordered" evidence="2">
    <location>
        <begin position="1073"/>
        <end position="1094"/>
    </location>
</feature>
<dbReference type="Gene3D" id="2.40.70.10">
    <property type="entry name" value="Acid Proteases"/>
    <property type="match status" value="1"/>
</dbReference>
<keyword evidence="4" id="KW-1185">Reference proteome</keyword>
<feature type="compositionally biased region" description="Basic and acidic residues" evidence="2">
    <location>
        <begin position="243"/>
        <end position="253"/>
    </location>
</feature>
<keyword evidence="1" id="KW-0378">Hydrolase</keyword>
<evidence type="ECO:0000259" key="3">
    <source>
        <dbReference type="PROSITE" id="PS50175"/>
    </source>
</evidence>
<proteinExistence type="predicted"/>
<dbReference type="SUPFAM" id="SSF50630">
    <property type="entry name" value="Acid proteases"/>
    <property type="match status" value="1"/>
</dbReference>
<evidence type="ECO:0000313" key="5">
    <source>
        <dbReference type="WBParaSite" id="maker-uti_cns_0005709-snap-gene-0.11-mRNA-1"/>
    </source>
</evidence>
<sequence length="1150" mass="129692">VHTNDIFASSTTTKEKNNFKSKVRQKERNLRYEGQQLFYDVRRSSIGQRTERRLEAKDQKDLSIDQRRSHLCYWRSSSGDKVQPIEAAGRFHRDDRTKSARSRSYVQKYASTSSLSFKVGDKVLLRNFVRYDRKGGELNTSWCTKVYTVERVVLDNNLYGLEREMYKTVCKLASNYRLVMSNRSSLMQLALLALLFCSTAIVQAESEIEDDDVVDPSSRAVDDSIEEPLMPSSTTKRRAASAGREKRVLEVTKEQPQQQPPTDTPAESTKQEETVTEPVVTRDDIIQAKRQLRKAVKVKIGHITTATLTPRSESDRTEKQERPQKIEKCPDTDEPKPQIAIRQPRTTPTWSQSRRTASTTGWLLRILLLALFCTAAGNATTAQHSSYVDTPLYCPEANSLQAFKLPPDIECTVPSSIQQHRQPINITVYKENQVSHRSTLKICYRETYTFTSKPKDSALNRLSTEMKYQRPGIRTIQRKAAAKQEQQELQELRAPLVANSTSQNTRQETTTTRQAPQRPPPWTPPAPASTGLYPKIESSWPPPMVATVNNGQKQKYTITRLQVGTRSCRALIDSGAERSLIDEATAKRYGRTFKPATVELQGVQGSRLQQSGMINLPVEAGDTTADVEFHGKHQAKFTGPYEIVKRNSVTSVMIRKIDDPTQEPFQVHTDRLKPIASPTPKVLLPDLRPSDPRRLQRQHRQLFSKEVGVQADDETLADTMYDRQLDTLDDCTLGDEDTQTPCPIVRPLFKPTSHTETDDPKWPEQDMSTWTEQQLDKLRQEWQRRRPTLPRQASTATSASNDFRQAKTLAERFQTALAAQTVVQSKPARYDETKLFDIHQQMLDMPLIPANIVTHLTTRRILSDPKDPRWLLSDYSILNFNTTLFFLYDDTAAFSCLRIIVWNSRSIPMATYSPEDAYARRPGEAFVDVNLHVHKCIKKDAQTQVAESDIDGGHSVATQVDNDAEWGREMTPTEIPWRGGDYTASSTIRPWPTLQGYLHVSTGSGLTLPERALQGEQQDVLNRLGAVALGPDHVRPAQLKSPLAQDDERALQLGPIVQGLRPDALPSPLAVGQRFGLEDGSDRTKGRPGKSSAPPEILFHVRHQTAVASEPLAGCELGRLPVCAAACQVRWDVGRHARCKKLSLADVFRT</sequence>
<dbReference type="PROSITE" id="PS00141">
    <property type="entry name" value="ASP_PROTEASE"/>
    <property type="match status" value="1"/>
</dbReference>
<feature type="region of interest" description="Disordered" evidence="2">
    <location>
        <begin position="742"/>
        <end position="766"/>
    </location>
</feature>
<feature type="compositionally biased region" description="Low complexity" evidence="2">
    <location>
        <begin position="496"/>
        <end position="516"/>
    </location>
</feature>
<dbReference type="InterPro" id="IPR001969">
    <property type="entry name" value="Aspartic_peptidase_AS"/>
</dbReference>
<dbReference type="InterPro" id="IPR021109">
    <property type="entry name" value="Peptidase_aspartic_dom_sf"/>
</dbReference>
<feature type="compositionally biased region" description="Basic and acidic residues" evidence="2">
    <location>
        <begin position="312"/>
        <end position="336"/>
    </location>
</feature>
<feature type="compositionally biased region" description="Basic and acidic residues" evidence="2">
    <location>
        <begin position="753"/>
        <end position="764"/>
    </location>
</feature>
<dbReference type="AlphaFoldDB" id="A0A1I8HF14"/>
<dbReference type="CDD" id="cd00303">
    <property type="entry name" value="retropepsin_like"/>
    <property type="match status" value="1"/>
</dbReference>
<feature type="region of interest" description="Disordered" evidence="2">
    <location>
        <begin position="307"/>
        <end position="354"/>
    </location>
</feature>
<name>A0A1I8HF14_9PLAT</name>
<feature type="domain" description="Peptidase A2" evidence="3">
    <location>
        <begin position="568"/>
        <end position="605"/>
    </location>
</feature>
<evidence type="ECO:0000256" key="1">
    <source>
        <dbReference type="ARBA" id="ARBA00022801"/>
    </source>
</evidence>
<dbReference type="PROSITE" id="PS50175">
    <property type="entry name" value="ASP_PROT_RETROV"/>
    <property type="match status" value="1"/>
</dbReference>
<feature type="compositionally biased region" description="Pro residues" evidence="2">
    <location>
        <begin position="517"/>
        <end position="527"/>
    </location>
</feature>
<feature type="region of interest" description="Disordered" evidence="2">
    <location>
        <begin position="496"/>
        <end position="538"/>
    </location>
</feature>
<reference evidence="5" key="1">
    <citation type="submission" date="2016-11" db="UniProtKB">
        <authorList>
            <consortium name="WormBaseParasite"/>
        </authorList>
    </citation>
    <scope>IDENTIFICATION</scope>
</reference>
<dbReference type="WBParaSite" id="maker-uti_cns_0005709-snap-gene-0.11-mRNA-1">
    <property type="protein sequence ID" value="maker-uti_cns_0005709-snap-gene-0.11-mRNA-1"/>
    <property type="gene ID" value="maker-uti_cns_0005709-snap-gene-0.11"/>
</dbReference>
<feature type="region of interest" description="Disordered" evidence="2">
    <location>
        <begin position="208"/>
        <end position="278"/>
    </location>
</feature>
<accession>A0A1I8HF14</accession>